<comment type="similarity">
    <text evidence="7">Belongs to the TRAP transporter large permease family.</text>
</comment>
<evidence type="ECO:0000256" key="3">
    <source>
        <dbReference type="ARBA" id="ARBA00022519"/>
    </source>
</evidence>
<comment type="subunit">
    <text evidence="7">The complex comprises the extracytoplasmic solute receptor protein and the two transmembrane proteins.</text>
</comment>
<dbReference type="PANTHER" id="PTHR33362">
    <property type="entry name" value="SIALIC ACID TRAP TRANSPORTER PERMEASE PROTEIN SIAT-RELATED"/>
    <property type="match status" value="1"/>
</dbReference>
<sequence>MELTVLVLLISFVVLLFINVPISICIGVATLLTMLFTIDGGPAVTTIAQRMAGGIESFSLLAIPFFILSGMLMGQGGIARRLINFAKVLIGMLPGGLAYVNVVACALFGAISGSAVAATSAIGGFMIPIMNKEGYDKGFNAAVTVASSTSGMLIPPSNILIVYSLASGGVSIAALFIAGYVPGILIALSLMAVCGIWAKIKGYPVGERTSFKDSVKIAFDAIPSLFLIFLIIGGIVGGYFTATEASAIAVLYSFALSVLIYREVKIIQVPDILVKSAVTTAIVMFLIGTSTAMSWILSYENIPQSISDAMMALSDNPIIILLTINLILLAVGIFMDMTPAVLIFTPIFLPVVTALGMSPLHFGIMMVLNLCIGLCTPPVGSVLFVGASIAKISIAKLIKPLLPMYAAMFLVLLLVTFIPALSEFLPKAFGLY</sequence>
<dbReference type="NCBIfam" id="TIGR00786">
    <property type="entry name" value="dctM"/>
    <property type="match status" value="1"/>
</dbReference>
<protein>
    <recommendedName>
        <fullName evidence="7">TRAP transporter large permease protein</fullName>
    </recommendedName>
</protein>
<accession>A0ABV8V130</accession>
<evidence type="ECO:0000256" key="7">
    <source>
        <dbReference type="RuleBase" id="RU369079"/>
    </source>
</evidence>
<organism evidence="9 10">
    <name type="scientific">Simiduia curdlanivorans</name>
    <dbReference type="NCBI Taxonomy" id="1492769"/>
    <lineage>
        <taxon>Bacteria</taxon>
        <taxon>Pseudomonadati</taxon>
        <taxon>Pseudomonadota</taxon>
        <taxon>Gammaproteobacteria</taxon>
        <taxon>Cellvibrionales</taxon>
        <taxon>Cellvibrionaceae</taxon>
        <taxon>Simiduia</taxon>
    </lineage>
</organism>
<dbReference type="Proteomes" id="UP001595840">
    <property type="component" value="Unassembled WGS sequence"/>
</dbReference>
<evidence type="ECO:0000256" key="2">
    <source>
        <dbReference type="ARBA" id="ARBA00022475"/>
    </source>
</evidence>
<feature type="transmembrane region" description="Helical" evidence="7">
    <location>
        <begin position="245"/>
        <end position="261"/>
    </location>
</feature>
<evidence type="ECO:0000313" key="9">
    <source>
        <dbReference type="EMBL" id="MFC4361611.1"/>
    </source>
</evidence>
<feature type="transmembrane region" description="Helical" evidence="7">
    <location>
        <begin position="139"/>
        <end position="166"/>
    </location>
</feature>
<evidence type="ECO:0000256" key="6">
    <source>
        <dbReference type="ARBA" id="ARBA00023136"/>
    </source>
</evidence>
<proteinExistence type="inferred from homology"/>
<dbReference type="InterPro" id="IPR004681">
    <property type="entry name" value="TRAP_DctM"/>
</dbReference>
<keyword evidence="6 7" id="KW-0472">Membrane</keyword>
<evidence type="ECO:0000256" key="5">
    <source>
        <dbReference type="ARBA" id="ARBA00022989"/>
    </source>
</evidence>
<evidence type="ECO:0000259" key="8">
    <source>
        <dbReference type="Pfam" id="PF06808"/>
    </source>
</evidence>
<keyword evidence="4 7" id="KW-0812">Transmembrane</keyword>
<comment type="caution">
    <text evidence="9">The sequence shown here is derived from an EMBL/GenBank/DDBJ whole genome shotgun (WGS) entry which is preliminary data.</text>
</comment>
<feature type="transmembrane region" description="Helical" evidence="7">
    <location>
        <begin position="217"/>
        <end position="239"/>
    </location>
</feature>
<feature type="transmembrane region" description="Helical" evidence="7">
    <location>
        <begin position="317"/>
        <end position="334"/>
    </location>
</feature>
<feature type="transmembrane region" description="Helical" evidence="7">
    <location>
        <begin position="366"/>
        <end position="390"/>
    </location>
</feature>
<evidence type="ECO:0000313" key="10">
    <source>
        <dbReference type="Proteomes" id="UP001595840"/>
    </source>
</evidence>
<evidence type="ECO:0000256" key="1">
    <source>
        <dbReference type="ARBA" id="ARBA00004429"/>
    </source>
</evidence>
<dbReference type="RefSeq" id="WP_290259451.1">
    <property type="nucleotide sequence ID" value="NZ_JAUFQG010000004.1"/>
</dbReference>
<feature type="domain" description="TRAP C4-dicarboxylate transport system permease DctM subunit" evidence="8">
    <location>
        <begin position="9"/>
        <end position="421"/>
    </location>
</feature>
<feature type="transmembrane region" description="Helical" evidence="7">
    <location>
        <begin position="58"/>
        <end position="78"/>
    </location>
</feature>
<feature type="transmembrane region" description="Helical" evidence="7">
    <location>
        <begin position="6"/>
        <end position="37"/>
    </location>
</feature>
<gene>
    <name evidence="9" type="ORF">ACFOX3_04810</name>
</gene>
<reference evidence="10" key="1">
    <citation type="journal article" date="2019" name="Int. J. Syst. Evol. Microbiol.">
        <title>The Global Catalogue of Microorganisms (GCM) 10K type strain sequencing project: providing services to taxonomists for standard genome sequencing and annotation.</title>
        <authorList>
            <consortium name="The Broad Institute Genomics Platform"/>
            <consortium name="The Broad Institute Genome Sequencing Center for Infectious Disease"/>
            <person name="Wu L."/>
            <person name="Ma J."/>
        </authorList>
    </citation>
    <scope>NUCLEOTIDE SEQUENCE [LARGE SCALE GENOMIC DNA]</scope>
    <source>
        <strain evidence="10">CECT 8570</strain>
    </source>
</reference>
<comment type="subcellular location">
    <subcellularLocation>
        <location evidence="1 7">Cell inner membrane</location>
        <topology evidence="1 7">Multi-pass membrane protein</topology>
    </subcellularLocation>
</comment>
<keyword evidence="3 7" id="KW-0997">Cell inner membrane</keyword>
<dbReference type="PANTHER" id="PTHR33362:SF2">
    <property type="entry name" value="TRAP TRANSPORTER LARGE PERMEASE PROTEIN"/>
    <property type="match status" value="1"/>
</dbReference>
<feature type="transmembrane region" description="Helical" evidence="7">
    <location>
        <begin position="402"/>
        <end position="422"/>
    </location>
</feature>
<feature type="transmembrane region" description="Helical" evidence="7">
    <location>
        <begin position="273"/>
        <end position="297"/>
    </location>
</feature>
<keyword evidence="10" id="KW-1185">Reference proteome</keyword>
<feature type="transmembrane region" description="Helical" evidence="7">
    <location>
        <begin position="172"/>
        <end position="197"/>
    </location>
</feature>
<dbReference type="Pfam" id="PF06808">
    <property type="entry name" value="DctM"/>
    <property type="match status" value="1"/>
</dbReference>
<name>A0ABV8V130_9GAMM</name>
<keyword evidence="5 7" id="KW-1133">Transmembrane helix</keyword>
<feature type="transmembrane region" description="Helical" evidence="7">
    <location>
        <begin position="98"/>
        <end position="127"/>
    </location>
</feature>
<dbReference type="InterPro" id="IPR010656">
    <property type="entry name" value="DctM"/>
</dbReference>
<evidence type="ECO:0000256" key="4">
    <source>
        <dbReference type="ARBA" id="ARBA00022692"/>
    </source>
</evidence>
<keyword evidence="7" id="KW-0813">Transport</keyword>
<keyword evidence="2" id="KW-1003">Cell membrane</keyword>
<feature type="transmembrane region" description="Helical" evidence="7">
    <location>
        <begin position="341"/>
        <end position="360"/>
    </location>
</feature>
<comment type="function">
    <text evidence="7">Part of the tripartite ATP-independent periplasmic (TRAP) transport system.</text>
</comment>
<dbReference type="PIRSF" id="PIRSF006066">
    <property type="entry name" value="HI0050"/>
    <property type="match status" value="1"/>
</dbReference>
<dbReference type="EMBL" id="JBHSCX010000003">
    <property type="protein sequence ID" value="MFC4361611.1"/>
    <property type="molecule type" value="Genomic_DNA"/>
</dbReference>